<keyword evidence="4" id="KW-1015">Disulfide bond</keyword>
<keyword evidence="5" id="KW-0676">Redox-active center</keyword>
<evidence type="ECO:0000256" key="1">
    <source>
        <dbReference type="ARBA" id="ARBA00007787"/>
    </source>
</evidence>
<dbReference type="CDD" id="cd02066">
    <property type="entry name" value="GRX_family"/>
    <property type="match status" value="1"/>
</dbReference>
<dbReference type="Proteomes" id="UP001177023">
    <property type="component" value="Unassembled WGS sequence"/>
</dbReference>
<dbReference type="AlphaFoldDB" id="A0AA36G6M2"/>
<evidence type="ECO:0000259" key="6">
    <source>
        <dbReference type="Pfam" id="PF00462"/>
    </source>
</evidence>
<dbReference type="InterPro" id="IPR002109">
    <property type="entry name" value="Glutaredoxin"/>
</dbReference>
<evidence type="ECO:0000313" key="8">
    <source>
        <dbReference type="Proteomes" id="UP001177023"/>
    </source>
</evidence>
<evidence type="ECO:0000313" key="7">
    <source>
        <dbReference type="EMBL" id="CAJ0580038.1"/>
    </source>
</evidence>
<comment type="similarity">
    <text evidence="1">Belongs to the glutaredoxin family.</text>
</comment>
<dbReference type="Gene3D" id="3.40.30.10">
    <property type="entry name" value="Glutaredoxin"/>
    <property type="match status" value="1"/>
</dbReference>
<dbReference type="PANTHER" id="PTHR46679">
    <property type="match status" value="1"/>
</dbReference>
<sequence length="136" mass="15264">MSASDSRAPKQGYPRFLEPIIQDTDQNPVVLYTKDKCEESKKARGVLKSEKINFVEKNVDTLTKEDAKKGKDYALGLRVITQSRVYPQLFVCGDLVGDLAELEKTKTSLKEMVSQCAGIRKKRKEEAAKKSVLDPL</sequence>
<dbReference type="PROSITE" id="PS51354">
    <property type="entry name" value="GLUTAREDOXIN_2"/>
    <property type="match status" value="1"/>
</dbReference>
<evidence type="ECO:0000256" key="2">
    <source>
        <dbReference type="ARBA" id="ARBA00022448"/>
    </source>
</evidence>
<dbReference type="SUPFAM" id="SSF52833">
    <property type="entry name" value="Thioredoxin-like"/>
    <property type="match status" value="1"/>
</dbReference>
<keyword evidence="2" id="KW-0813">Transport</keyword>
<dbReference type="Pfam" id="PF00462">
    <property type="entry name" value="Glutaredoxin"/>
    <property type="match status" value="1"/>
</dbReference>
<dbReference type="GO" id="GO:0005739">
    <property type="term" value="C:mitochondrion"/>
    <property type="evidence" value="ECO:0007669"/>
    <property type="project" value="TreeGrafter"/>
</dbReference>
<feature type="non-terminal residue" evidence="7">
    <location>
        <position position="1"/>
    </location>
</feature>
<evidence type="ECO:0000256" key="5">
    <source>
        <dbReference type="ARBA" id="ARBA00023284"/>
    </source>
</evidence>
<dbReference type="PANTHER" id="PTHR46679:SF1">
    <property type="entry name" value="GLUTAREDOXIN-2, MITOCHONDRIAL"/>
    <property type="match status" value="1"/>
</dbReference>
<dbReference type="EMBL" id="CATQJA010002659">
    <property type="protein sequence ID" value="CAJ0580038.1"/>
    <property type="molecule type" value="Genomic_DNA"/>
</dbReference>
<dbReference type="InterPro" id="IPR036249">
    <property type="entry name" value="Thioredoxin-like_sf"/>
</dbReference>
<organism evidence="7 8">
    <name type="scientific">Mesorhabditis spiculigera</name>
    <dbReference type="NCBI Taxonomy" id="96644"/>
    <lineage>
        <taxon>Eukaryota</taxon>
        <taxon>Metazoa</taxon>
        <taxon>Ecdysozoa</taxon>
        <taxon>Nematoda</taxon>
        <taxon>Chromadorea</taxon>
        <taxon>Rhabditida</taxon>
        <taxon>Rhabditina</taxon>
        <taxon>Rhabditomorpha</taxon>
        <taxon>Rhabditoidea</taxon>
        <taxon>Rhabditidae</taxon>
        <taxon>Mesorhabditinae</taxon>
        <taxon>Mesorhabditis</taxon>
    </lineage>
</organism>
<proteinExistence type="inferred from homology"/>
<reference evidence="7" key="1">
    <citation type="submission" date="2023-06" db="EMBL/GenBank/DDBJ databases">
        <authorList>
            <person name="Delattre M."/>
        </authorList>
    </citation>
    <scope>NUCLEOTIDE SEQUENCE</scope>
    <source>
        <strain evidence="7">AF72</strain>
    </source>
</reference>
<comment type="caution">
    <text evidence="7">The sequence shown here is derived from an EMBL/GenBank/DDBJ whole genome shotgun (WGS) entry which is preliminary data.</text>
</comment>
<gene>
    <name evidence="7" type="ORF">MSPICULIGERA_LOCUS18241</name>
</gene>
<feature type="domain" description="Glutaredoxin" evidence="6">
    <location>
        <begin position="29"/>
        <end position="96"/>
    </location>
</feature>
<protein>
    <recommendedName>
        <fullName evidence="6">Glutaredoxin domain-containing protein</fullName>
    </recommendedName>
</protein>
<keyword evidence="8" id="KW-1185">Reference proteome</keyword>
<dbReference type="GO" id="GO:0015035">
    <property type="term" value="F:protein-disulfide reductase activity"/>
    <property type="evidence" value="ECO:0007669"/>
    <property type="project" value="TreeGrafter"/>
</dbReference>
<evidence type="ECO:0000256" key="3">
    <source>
        <dbReference type="ARBA" id="ARBA00022982"/>
    </source>
</evidence>
<name>A0AA36G6M2_9BILA</name>
<keyword evidence="3" id="KW-0249">Electron transport</keyword>
<evidence type="ECO:0000256" key="4">
    <source>
        <dbReference type="ARBA" id="ARBA00023157"/>
    </source>
</evidence>
<accession>A0AA36G6M2</accession>